<feature type="coiled-coil region" evidence="1">
    <location>
        <begin position="34"/>
        <end position="61"/>
    </location>
</feature>
<dbReference type="GO" id="GO:0055070">
    <property type="term" value="P:copper ion homeostasis"/>
    <property type="evidence" value="ECO:0007669"/>
    <property type="project" value="InterPro"/>
</dbReference>
<evidence type="ECO:0000256" key="1">
    <source>
        <dbReference type="SAM" id="Coils"/>
    </source>
</evidence>
<dbReference type="RefSeq" id="WP_203962068.1">
    <property type="nucleotide sequence ID" value="NZ_AP023355.1"/>
</dbReference>
<protein>
    <submittedName>
        <fullName evidence="2">Copper transporter MctB</fullName>
    </submittedName>
</protein>
<dbReference type="Proteomes" id="UP000611640">
    <property type="component" value="Chromosome"/>
</dbReference>
<dbReference type="InterPro" id="IPR021522">
    <property type="entry name" value="MctB"/>
</dbReference>
<organism evidence="2 3">
    <name type="scientific">Actinocatenispora thailandica</name>
    <dbReference type="NCBI Taxonomy" id="227318"/>
    <lineage>
        <taxon>Bacteria</taxon>
        <taxon>Bacillati</taxon>
        <taxon>Actinomycetota</taxon>
        <taxon>Actinomycetes</taxon>
        <taxon>Micromonosporales</taxon>
        <taxon>Micromonosporaceae</taxon>
        <taxon>Actinocatenispora</taxon>
    </lineage>
</organism>
<proteinExistence type="predicted"/>
<dbReference type="AlphaFoldDB" id="A0A7R7DQA2"/>
<dbReference type="KEGG" id="atl:Athai_30550"/>
<accession>A0A7R7DQA2</accession>
<dbReference type="GO" id="GO:0016020">
    <property type="term" value="C:membrane"/>
    <property type="evidence" value="ECO:0007669"/>
    <property type="project" value="InterPro"/>
</dbReference>
<reference evidence="2 3" key="1">
    <citation type="submission" date="2020-08" db="EMBL/GenBank/DDBJ databases">
        <title>Whole genome shotgun sequence of Actinocatenispora thailandica NBRC 105041.</title>
        <authorList>
            <person name="Komaki H."/>
            <person name="Tamura T."/>
        </authorList>
    </citation>
    <scope>NUCLEOTIDE SEQUENCE [LARGE SCALE GENOMIC DNA]</scope>
    <source>
        <strain evidence="2 3">NBRC 105041</strain>
    </source>
</reference>
<evidence type="ECO:0000313" key="2">
    <source>
        <dbReference type="EMBL" id="BCJ35552.1"/>
    </source>
</evidence>
<gene>
    <name evidence="2" type="primary">mctB</name>
    <name evidence="2" type="ORF">Athai_30550</name>
</gene>
<name>A0A7R7DQA2_9ACTN</name>
<evidence type="ECO:0000313" key="3">
    <source>
        <dbReference type="Proteomes" id="UP000611640"/>
    </source>
</evidence>
<keyword evidence="1" id="KW-0175">Coiled coil</keyword>
<dbReference type="Pfam" id="PF11382">
    <property type="entry name" value="MctB"/>
    <property type="match status" value="1"/>
</dbReference>
<sequence>MINFRYHVVTLTAVFLALAVGLVLGTAALNGTLTDNLNDQVGELRKSNEQYRGQVQHLTSEANKKEDFDRQLAPRILAGTLTKRSVLVLALPGADDKAVSGTEQMLGYAGASLAGEVRLTNTFTDPKNNDALNDLASAKLPVDIHTTLPNNADGVESSSALLAAVLMKRHDTVSKDSRTTVLTAYATGQNLIVGKAVKTPAEAVVVVAGPPATDPDAAKRNASAVTVVRQFAKAGQAVLAGPGTSGQGNVIGAVRGDSELTATVSTVDTLNLVQGQITTVLALSAQLSGTVGQYGLGDGASQLLPASG</sequence>
<dbReference type="EMBL" id="AP023355">
    <property type="protein sequence ID" value="BCJ35552.1"/>
    <property type="molecule type" value="Genomic_DNA"/>
</dbReference>
<keyword evidence="3" id="KW-1185">Reference proteome</keyword>